<sequence length="130" mass="14405">IRGRGDECFDDVGVVGGERERRERDGGLGDRIEEVEGDAVAAAWVDDEDPPVFGGDVELRLDGGAEVRAVVEVEVDLLVGYLGQGWEVREHHPRQPLSPSPLGACWSWRWSYWLHGGDEGKEVVWWPAVA</sequence>
<name>A0AAV0NLR2_9ROSI</name>
<comment type="caution">
    <text evidence="1">The sequence shown here is derived from an EMBL/GenBank/DDBJ whole genome shotgun (WGS) entry which is preliminary data.</text>
</comment>
<proteinExistence type="predicted"/>
<dbReference type="Proteomes" id="UP001154282">
    <property type="component" value="Unassembled WGS sequence"/>
</dbReference>
<dbReference type="EMBL" id="CAMGYJ010000008">
    <property type="protein sequence ID" value="CAI0459535.1"/>
    <property type="molecule type" value="Genomic_DNA"/>
</dbReference>
<accession>A0AAV0NLR2</accession>
<gene>
    <name evidence="1" type="ORF">LITE_LOCUS34048</name>
</gene>
<reference evidence="1" key="1">
    <citation type="submission" date="2022-08" db="EMBL/GenBank/DDBJ databases">
        <authorList>
            <person name="Gutierrez-Valencia J."/>
        </authorList>
    </citation>
    <scope>NUCLEOTIDE SEQUENCE</scope>
</reference>
<feature type="non-terminal residue" evidence="1">
    <location>
        <position position="1"/>
    </location>
</feature>
<dbReference type="AlphaFoldDB" id="A0AAV0NLR2"/>
<protein>
    <submittedName>
        <fullName evidence="1">Uncharacterized protein</fullName>
    </submittedName>
</protein>
<organism evidence="1 2">
    <name type="scientific">Linum tenue</name>
    <dbReference type="NCBI Taxonomy" id="586396"/>
    <lineage>
        <taxon>Eukaryota</taxon>
        <taxon>Viridiplantae</taxon>
        <taxon>Streptophyta</taxon>
        <taxon>Embryophyta</taxon>
        <taxon>Tracheophyta</taxon>
        <taxon>Spermatophyta</taxon>
        <taxon>Magnoliopsida</taxon>
        <taxon>eudicotyledons</taxon>
        <taxon>Gunneridae</taxon>
        <taxon>Pentapetalae</taxon>
        <taxon>rosids</taxon>
        <taxon>fabids</taxon>
        <taxon>Malpighiales</taxon>
        <taxon>Linaceae</taxon>
        <taxon>Linum</taxon>
    </lineage>
</organism>
<keyword evidence="2" id="KW-1185">Reference proteome</keyword>
<evidence type="ECO:0000313" key="2">
    <source>
        <dbReference type="Proteomes" id="UP001154282"/>
    </source>
</evidence>
<evidence type="ECO:0000313" key="1">
    <source>
        <dbReference type="EMBL" id="CAI0459535.1"/>
    </source>
</evidence>